<dbReference type="InterPro" id="IPR007139">
    <property type="entry name" value="DUF349"/>
</dbReference>
<keyword evidence="2" id="KW-1185">Reference proteome</keyword>
<reference evidence="1 2" key="1">
    <citation type="submission" date="2018-07" db="EMBL/GenBank/DDBJ databases">
        <title>Genome sequencing of Runella.</title>
        <authorList>
            <person name="Baek M.-G."/>
            <person name="Yi H."/>
        </authorList>
    </citation>
    <scope>NUCLEOTIDE SEQUENCE [LARGE SCALE GENOMIC DNA]</scope>
    <source>
        <strain evidence="1 2">HYN0085</strain>
    </source>
</reference>
<evidence type="ECO:0000313" key="1">
    <source>
        <dbReference type="EMBL" id="AXE16877.1"/>
    </source>
</evidence>
<accession>A0A344TE06</accession>
<dbReference type="OrthoDB" id="5422202at2"/>
<dbReference type="EMBL" id="CP030850">
    <property type="protein sequence ID" value="AXE16877.1"/>
    <property type="molecule type" value="Genomic_DNA"/>
</dbReference>
<dbReference type="AlphaFoldDB" id="A0A344TE06"/>
<protein>
    <submittedName>
        <fullName evidence="1">DUF349 domain-containing protein</fullName>
    </submittedName>
</protein>
<organism evidence="1 2">
    <name type="scientific">Runella rosea</name>
    <dbReference type="NCBI Taxonomy" id="2259595"/>
    <lineage>
        <taxon>Bacteria</taxon>
        <taxon>Pseudomonadati</taxon>
        <taxon>Bacteroidota</taxon>
        <taxon>Cytophagia</taxon>
        <taxon>Cytophagales</taxon>
        <taxon>Spirosomataceae</taxon>
        <taxon>Runella</taxon>
    </lineage>
</organism>
<sequence>MTTTFTMINDGAELSESEQLTQQSVAAMEELDVVEEQSVDYTQLDKKGFVNLLENQLVTAKSEGAKPADFKRTDEILKEVKVFFDQIKKTERDEAEQRYIAETGSEEGFEFKPDELSLRFDSLYRQIKDVKNHYFQDLEKSKDKNFTVKTQLLQRLRELVDADEANSMNPATSWQEFKKIQDEWKSAGNIASPHNSTLWATFHALIDRYYSNRNIYFELKELDRKKNLQLKGELVEKVEALAKSIEGKALSRGVLEEANAHFEEYKHIGPGPKAEQELLWQRMKSALDVLYDARRAQTEDQKQLLSQNYEIKSKIYEALVPFTAFTSSSINEWNEKTKEVVALQEQWVNAKGQMLRDEGRELSKKFWATLKTFFHNKGEFFRQLEAKREQNLKLKTELCEAVEGILAAGEDSSANTDKVIALQKQWKQIGQVPEKFKDSIFDRFKKACDAYFDRKRAKNSEVEKEFVENLTKKQALCEKIESGAKAGEASLSDLNAFKSEWSGIGFVPKKDMQAINKRYIDAVNAYVSAIGKLSSKEREQVILENEVSMVADGESSRSLQRKEMDIRRRMTQIENDLTIWQNNIEFFGRSKNGEKVRAEFVKKIEVAQKQLADFKHQLKIIREAL</sequence>
<dbReference type="KEGG" id="run:DR864_03565"/>
<dbReference type="Proteomes" id="UP000251993">
    <property type="component" value="Chromosome"/>
</dbReference>
<evidence type="ECO:0000313" key="2">
    <source>
        <dbReference type="Proteomes" id="UP000251993"/>
    </source>
</evidence>
<gene>
    <name evidence="1" type="ORF">DR864_03565</name>
</gene>
<name>A0A344TE06_9BACT</name>
<dbReference type="RefSeq" id="WP_114065664.1">
    <property type="nucleotide sequence ID" value="NZ_CP030850.1"/>
</dbReference>
<proteinExistence type="predicted"/>
<dbReference type="Pfam" id="PF03993">
    <property type="entry name" value="DUF349"/>
    <property type="match status" value="5"/>
</dbReference>